<gene>
    <name evidence="2" type="primary">76</name>
    <name evidence="2" type="ORF">PBI_WOES_76</name>
</gene>
<evidence type="ECO:0000313" key="2">
    <source>
        <dbReference type="EMBL" id="ANA85847.1"/>
    </source>
</evidence>
<feature type="coiled-coil region" evidence="1">
    <location>
        <begin position="48"/>
        <end position="82"/>
    </location>
</feature>
<evidence type="ECO:0000313" key="3">
    <source>
        <dbReference type="Proteomes" id="UP000203182"/>
    </source>
</evidence>
<dbReference type="Proteomes" id="UP000203182">
    <property type="component" value="Segment"/>
</dbReference>
<sequence>MTDSNLRFSHRDCRHENTGAARAKCRESKLRKLELKGGLNPPPREMGISELAGLLAQALEEKRDVERRLEEAEVTVELVQESLTERMLHMEPALTADGEPPVIAFRKTWRSTPDKAYHYAAIGIPETRQVQGTPNCGDTSCPGETEVHLRWHLSSGSSARYDPVEWSELIKFMGVGGLETLQVLRAG</sequence>
<accession>A0A166Y5N4</accession>
<keyword evidence="1" id="KW-0175">Coiled coil</keyword>
<protein>
    <submittedName>
        <fullName evidence="2">Uncharacterized protein</fullName>
    </submittedName>
</protein>
<dbReference type="KEGG" id="vg:28801432"/>
<dbReference type="OrthoDB" id="25527at10239"/>
<dbReference type="GeneID" id="28801432"/>
<name>A0A166Y5N4_9CAUD</name>
<dbReference type="RefSeq" id="YP_009273466.1">
    <property type="nucleotide sequence ID" value="NC_030905.1"/>
</dbReference>
<proteinExistence type="predicted"/>
<keyword evidence="3" id="KW-1185">Reference proteome</keyword>
<evidence type="ECO:0000256" key="1">
    <source>
        <dbReference type="SAM" id="Coils"/>
    </source>
</evidence>
<organism evidence="2 3">
    <name type="scientific">Gordonia phage Woes</name>
    <dbReference type="NCBI Taxonomy" id="1838084"/>
    <lineage>
        <taxon>Viruses</taxon>
        <taxon>Duplodnaviria</taxon>
        <taxon>Heunggongvirae</taxon>
        <taxon>Uroviricota</taxon>
        <taxon>Caudoviricetes</taxon>
        <taxon>Woesvirus</taxon>
        <taxon>Woesvirus woes</taxon>
    </lineage>
</organism>
<reference evidence="3" key="1">
    <citation type="submission" date="2016-03" db="EMBL/GenBank/DDBJ databases">
        <authorList>
            <person name="Ploux O."/>
        </authorList>
    </citation>
    <scope>NUCLEOTIDE SEQUENCE [LARGE SCALE GENOMIC DNA]</scope>
</reference>
<dbReference type="EMBL" id="KU998240">
    <property type="protein sequence ID" value="ANA85847.1"/>
    <property type="molecule type" value="Genomic_DNA"/>
</dbReference>